<protein>
    <submittedName>
        <fullName evidence="1">Uncharacterized protein</fullName>
    </submittedName>
</protein>
<name>M2P6F9_CERS8</name>
<sequence length="134" mass="14457">MCTTGYRRRDGQTFQLWFDSHIQGLLSAPSASSFSSTFSSMFGSDATGTVNGRAADRSGVQRALRALREKWDKASGKVEKAQTTPGTDQNAAVKLIWKLDGKQVQAYCAACCCEDTDGTNIDDITLEGDASLFS</sequence>
<dbReference type="Proteomes" id="UP000016930">
    <property type="component" value="Unassembled WGS sequence"/>
</dbReference>
<evidence type="ECO:0000313" key="1">
    <source>
        <dbReference type="EMBL" id="EMD30864.1"/>
    </source>
</evidence>
<organism evidence="1 2">
    <name type="scientific">Ceriporiopsis subvermispora (strain B)</name>
    <name type="common">White-rot fungus</name>
    <name type="synonym">Gelatoporia subvermispora</name>
    <dbReference type="NCBI Taxonomy" id="914234"/>
    <lineage>
        <taxon>Eukaryota</taxon>
        <taxon>Fungi</taxon>
        <taxon>Dikarya</taxon>
        <taxon>Basidiomycota</taxon>
        <taxon>Agaricomycotina</taxon>
        <taxon>Agaricomycetes</taxon>
        <taxon>Polyporales</taxon>
        <taxon>Gelatoporiaceae</taxon>
        <taxon>Gelatoporia</taxon>
    </lineage>
</organism>
<gene>
    <name evidence="1" type="ORF">CERSUDRAFT_78560</name>
</gene>
<reference evidence="1 2" key="1">
    <citation type="journal article" date="2012" name="Proc. Natl. Acad. Sci. U.S.A.">
        <title>Comparative genomics of Ceriporiopsis subvermispora and Phanerochaete chrysosporium provide insight into selective ligninolysis.</title>
        <authorList>
            <person name="Fernandez-Fueyo E."/>
            <person name="Ruiz-Duenas F.J."/>
            <person name="Ferreira P."/>
            <person name="Floudas D."/>
            <person name="Hibbett D.S."/>
            <person name="Canessa P."/>
            <person name="Larrondo L.F."/>
            <person name="James T.Y."/>
            <person name="Seelenfreund D."/>
            <person name="Lobos S."/>
            <person name="Polanco R."/>
            <person name="Tello M."/>
            <person name="Honda Y."/>
            <person name="Watanabe T."/>
            <person name="Watanabe T."/>
            <person name="Ryu J.S."/>
            <person name="Kubicek C.P."/>
            <person name="Schmoll M."/>
            <person name="Gaskell J."/>
            <person name="Hammel K.E."/>
            <person name="St John F.J."/>
            <person name="Vanden Wymelenberg A."/>
            <person name="Sabat G."/>
            <person name="Splinter BonDurant S."/>
            <person name="Syed K."/>
            <person name="Yadav J.S."/>
            <person name="Doddapaneni H."/>
            <person name="Subramanian V."/>
            <person name="Lavin J.L."/>
            <person name="Oguiza J.A."/>
            <person name="Perez G."/>
            <person name="Pisabarro A.G."/>
            <person name="Ramirez L."/>
            <person name="Santoyo F."/>
            <person name="Master E."/>
            <person name="Coutinho P.M."/>
            <person name="Henrissat B."/>
            <person name="Lombard V."/>
            <person name="Magnuson J.K."/>
            <person name="Kuees U."/>
            <person name="Hori C."/>
            <person name="Igarashi K."/>
            <person name="Samejima M."/>
            <person name="Held B.W."/>
            <person name="Barry K.W."/>
            <person name="LaButti K.M."/>
            <person name="Lapidus A."/>
            <person name="Lindquist E.A."/>
            <person name="Lucas S.M."/>
            <person name="Riley R."/>
            <person name="Salamov A.A."/>
            <person name="Hoffmeister D."/>
            <person name="Schwenk D."/>
            <person name="Hadar Y."/>
            <person name="Yarden O."/>
            <person name="de Vries R.P."/>
            <person name="Wiebenga A."/>
            <person name="Stenlid J."/>
            <person name="Eastwood D."/>
            <person name="Grigoriev I.V."/>
            <person name="Berka R.M."/>
            <person name="Blanchette R.A."/>
            <person name="Kersten P."/>
            <person name="Martinez A.T."/>
            <person name="Vicuna R."/>
            <person name="Cullen D."/>
        </authorList>
    </citation>
    <scope>NUCLEOTIDE SEQUENCE [LARGE SCALE GENOMIC DNA]</scope>
    <source>
        <strain evidence="1 2">B</strain>
    </source>
</reference>
<dbReference type="HOGENOM" id="CLU_1895949_0_0_1"/>
<dbReference type="OrthoDB" id="10385824at2759"/>
<dbReference type="AlphaFoldDB" id="M2P6F9"/>
<dbReference type="EMBL" id="KB445831">
    <property type="protein sequence ID" value="EMD30864.1"/>
    <property type="molecule type" value="Genomic_DNA"/>
</dbReference>
<keyword evidence="2" id="KW-1185">Reference proteome</keyword>
<proteinExistence type="predicted"/>
<evidence type="ECO:0000313" key="2">
    <source>
        <dbReference type="Proteomes" id="UP000016930"/>
    </source>
</evidence>
<accession>M2P6F9</accession>